<name>A0A7K1UUU0_9NOCA</name>
<reference evidence="4 5" key="1">
    <citation type="submission" date="2019-12" db="EMBL/GenBank/DDBJ databases">
        <title>Nocardia sp. nov. ET3-3 isolated from soil.</title>
        <authorList>
            <person name="Kanchanasin P."/>
            <person name="Tanasupawat S."/>
            <person name="Yuki M."/>
            <person name="Kudo T."/>
        </authorList>
    </citation>
    <scope>NUCLEOTIDE SEQUENCE [LARGE SCALE GENOMIC DNA]</scope>
    <source>
        <strain evidence="4 5">ET3-3</strain>
    </source>
</reference>
<dbReference type="RefSeq" id="WP_157387691.1">
    <property type="nucleotide sequence ID" value="NZ_WRPP01000002.1"/>
</dbReference>
<dbReference type="InterPro" id="IPR018060">
    <property type="entry name" value="HTH_AraC"/>
</dbReference>
<dbReference type="SUPFAM" id="SSF46689">
    <property type="entry name" value="Homeodomain-like"/>
    <property type="match status" value="1"/>
</dbReference>
<keyword evidence="2" id="KW-0804">Transcription</keyword>
<dbReference type="Proteomes" id="UP000466794">
    <property type="component" value="Unassembled WGS sequence"/>
</dbReference>
<evidence type="ECO:0000256" key="1">
    <source>
        <dbReference type="ARBA" id="ARBA00023015"/>
    </source>
</evidence>
<dbReference type="EMBL" id="WRPP01000002">
    <property type="protein sequence ID" value="MVU78137.1"/>
    <property type="molecule type" value="Genomic_DNA"/>
</dbReference>
<dbReference type="SUPFAM" id="SSF52317">
    <property type="entry name" value="Class I glutamine amidotransferase-like"/>
    <property type="match status" value="1"/>
</dbReference>
<evidence type="ECO:0000313" key="5">
    <source>
        <dbReference type="Proteomes" id="UP000466794"/>
    </source>
</evidence>
<dbReference type="InterPro" id="IPR052158">
    <property type="entry name" value="INH-QAR"/>
</dbReference>
<comment type="caution">
    <text evidence="4">The sequence shown here is derived from an EMBL/GenBank/DDBJ whole genome shotgun (WGS) entry which is preliminary data.</text>
</comment>
<keyword evidence="5" id="KW-1185">Reference proteome</keyword>
<organism evidence="4 5">
    <name type="scientific">Nocardia terrae</name>
    <dbReference type="NCBI Taxonomy" id="2675851"/>
    <lineage>
        <taxon>Bacteria</taxon>
        <taxon>Bacillati</taxon>
        <taxon>Actinomycetota</taxon>
        <taxon>Actinomycetes</taxon>
        <taxon>Mycobacteriales</taxon>
        <taxon>Nocardiaceae</taxon>
        <taxon>Nocardia</taxon>
    </lineage>
</organism>
<accession>A0A7K1UUU0</accession>
<feature type="domain" description="HTH araC/xylS-type" evidence="3">
    <location>
        <begin position="222"/>
        <end position="320"/>
    </location>
</feature>
<evidence type="ECO:0000313" key="4">
    <source>
        <dbReference type="EMBL" id="MVU78137.1"/>
    </source>
</evidence>
<dbReference type="PANTHER" id="PTHR43130">
    <property type="entry name" value="ARAC-FAMILY TRANSCRIPTIONAL REGULATOR"/>
    <property type="match status" value="1"/>
</dbReference>
<proteinExistence type="predicted"/>
<dbReference type="PANTHER" id="PTHR43130:SF3">
    <property type="entry name" value="HTH-TYPE TRANSCRIPTIONAL REGULATOR RV1931C"/>
    <property type="match status" value="1"/>
</dbReference>
<protein>
    <submittedName>
        <fullName evidence="4">Helix-turn-helix domain-containing protein</fullName>
    </submittedName>
</protein>
<dbReference type="InterPro" id="IPR029062">
    <property type="entry name" value="Class_I_gatase-like"/>
</dbReference>
<dbReference type="Gene3D" id="1.10.10.60">
    <property type="entry name" value="Homeodomain-like"/>
    <property type="match status" value="1"/>
</dbReference>
<dbReference type="Gene3D" id="3.40.50.880">
    <property type="match status" value="1"/>
</dbReference>
<evidence type="ECO:0000259" key="3">
    <source>
        <dbReference type="PROSITE" id="PS01124"/>
    </source>
</evidence>
<gene>
    <name evidence="4" type="ORF">GPX89_12885</name>
</gene>
<dbReference type="PROSITE" id="PS01124">
    <property type="entry name" value="HTH_ARAC_FAMILY_2"/>
    <property type="match status" value="1"/>
</dbReference>
<dbReference type="InterPro" id="IPR009057">
    <property type="entry name" value="Homeodomain-like_sf"/>
</dbReference>
<dbReference type="AlphaFoldDB" id="A0A7K1UUU0"/>
<dbReference type="GO" id="GO:0003700">
    <property type="term" value="F:DNA-binding transcription factor activity"/>
    <property type="evidence" value="ECO:0007669"/>
    <property type="project" value="InterPro"/>
</dbReference>
<sequence>MDVAVLLADGVGDLGLASVLEVFKVCNSLLRDADSVIEPWHVHLISAQVSVRSGNGYEIATSPLAEAEVDTELLIVPANSALDADTLVRSLDDPATTPLLHYISATHAAGVHLAAACTGTFYLAEAGALDGTVATTSWWLAPAFRRRYPRVDLHDAETLCAGTQVTTAGAVLAHLDLALSLVARRTPELAFEASRYLLAGDRRNQRAAAIPGVIARGDSLIANFECWVRDHLAEPFQIVDAARALGVTARSLQRAAQAELGMSPGDFVNEIRLQRATTLLQTTDLTVEAVAGRVGYQNAGTLRTLFRRRRGQTITEVRSTPLHWTLTSSHR</sequence>
<evidence type="ECO:0000256" key="2">
    <source>
        <dbReference type="ARBA" id="ARBA00023163"/>
    </source>
</evidence>
<dbReference type="GO" id="GO:0043565">
    <property type="term" value="F:sequence-specific DNA binding"/>
    <property type="evidence" value="ECO:0007669"/>
    <property type="project" value="InterPro"/>
</dbReference>
<dbReference type="Pfam" id="PF12833">
    <property type="entry name" value="HTH_18"/>
    <property type="match status" value="1"/>
</dbReference>
<dbReference type="SMART" id="SM00342">
    <property type="entry name" value="HTH_ARAC"/>
    <property type="match status" value="1"/>
</dbReference>
<keyword evidence="1" id="KW-0805">Transcription regulation</keyword>